<keyword evidence="3" id="KW-1185">Reference proteome</keyword>
<feature type="region of interest" description="Disordered" evidence="1">
    <location>
        <begin position="1"/>
        <end position="39"/>
    </location>
</feature>
<sequence length="72" mass="7989">MSSPPSESHGPETTTRTLTRQWSLPGTNGREGHRHRFGRSLLSKPLCSVATEAPATSQRRVRVTRPFGRVYG</sequence>
<dbReference type="EMBL" id="SPHZ02000001">
    <property type="protein sequence ID" value="KAF0931728.1"/>
    <property type="molecule type" value="Genomic_DNA"/>
</dbReference>
<comment type="caution">
    <text evidence="2">The sequence shown here is derived from an EMBL/GenBank/DDBJ whole genome shotgun (WGS) entry which is preliminary data.</text>
</comment>
<name>A0A6G1F488_9ORYZ</name>
<evidence type="ECO:0000313" key="2">
    <source>
        <dbReference type="EMBL" id="KAF0931728.1"/>
    </source>
</evidence>
<accession>A0A6G1F488</accession>
<protein>
    <submittedName>
        <fullName evidence="2">Uncharacterized protein</fullName>
    </submittedName>
</protein>
<gene>
    <name evidence="2" type="ORF">E2562_005717</name>
</gene>
<dbReference type="AlphaFoldDB" id="A0A6G1F488"/>
<evidence type="ECO:0000313" key="3">
    <source>
        <dbReference type="Proteomes" id="UP000479710"/>
    </source>
</evidence>
<dbReference type="Proteomes" id="UP000479710">
    <property type="component" value="Unassembled WGS sequence"/>
</dbReference>
<evidence type="ECO:0000256" key="1">
    <source>
        <dbReference type="SAM" id="MobiDB-lite"/>
    </source>
</evidence>
<reference evidence="2 3" key="1">
    <citation type="submission" date="2019-11" db="EMBL/GenBank/DDBJ databases">
        <title>Whole genome sequence of Oryza granulata.</title>
        <authorList>
            <person name="Li W."/>
        </authorList>
    </citation>
    <scope>NUCLEOTIDE SEQUENCE [LARGE SCALE GENOMIC DNA]</scope>
    <source>
        <strain evidence="3">cv. Menghai</strain>
        <tissue evidence="2">Leaf</tissue>
    </source>
</reference>
<feature type="compositionally biased region" description="Polar residues" evidence="1">
    <location>
        <begin position="1"/>
        <end position="26"/>
    </location>
</feature>
<organism evidence="2 3">
    <name type="scientific">Oryza meyeriana var. granulata</name>
    <dbReference type="NCBI Taxonomy" id="110450"/>
    <lineage>
        <taxon>Eukaryota</taxon>
        <taxon>Viridiplantae</taxon>
        <taxon>Streptophyta</taxon>
        <taxon>Embryophyta</taxon>
        <taxon>Tracheophyta</taxon>
        <taxon>Spermatophyta</taxon>
        <taxon>Magnoliopsida</taxon>
        <taxon>Liliopsida</taxon>
        <taxon>Poales</taxon>
        <taxon>Poaceae</taxon>
        <taxon>BOP clade</taxon>
        <taxon>Oryzoideae</taxon>
        <taxon>Oryzeae</taxon>
        <taxon>Oryzinae</taxon>
        <taxon>Oryza</taxon>
        <taxon>Oryza meyeriana</taxon>
    </lineage>
</organism>
<proteinExistence type="predicted"/>